<evidence type="ECO:0000313" key="1">
    <source>
        <dbReference type="EMBL" id="GBP16861.1"/>
    </source>
</evidence>
<accession>A0A4C1TS77</accession>
<comment type="caution">
    <text evidence="1">The sequence shown here is derived from an EMBL/GenBank/DDBJ whole genome shotgun (WGS) entry which is preliminary data.</text>
</comment>
<reference evidence="1 2" key="1">
    <citation type="journal article" date="2019" name="Commun. Biol.">
        <title>The bagworm genome reveals a unique fibroin gene that provides high tensile strength.</title>
        <authorList>
            <person name="Kono N."/>
            <person name="Nakamura H."/>
            <person name="Ohtoshi R."/>
            <person name="Tomita M."/>
            <person name="Numata K."/>
            <person name="Arakawa K."/>
        </authorList>
    </citation>
    <scope>NUCLEOTIDE SEQUENCE [LARGE SCALE GENOMIC DNA]</scope>
</reference>
<evidence type="ECO:0000313" key="2">
    <source>
        <dbReference type="Proteomes" id="UP000299102"/>
    </source>
</evidence>
<dbReference type="PANTHER" id="PTHR46114:SF1">
    <property type="entry name" value="ZAD DOMAIN-CONTAINING PROTEIN"/>
    <property type="match status" value="1"/>
</dbReference>
<proteinExistence type="predicted"/>
<protein>
    <submittedName>
        <fullName evidence="1">Uncharacterized protein</fullName>
    </submittedName>
</protein>
<dbReference type="EMBL" id="BGZK01000082">
    <property type="protein sequence ID" value="GBP16861.1"/>
    <property type="molecule type" value="Genomic_DNA"/>
</dbReference>
<dbReference type="OrthoDB" id="8063408at2759"/>
<name>A0A4C1TS77_EUMVA</name>
<dbReference type="PANTHER" id="PTHR46114">
    <property type="entry name" value="APPLE DOMAIN-CONTAINING PROTEIN"/>
    <property type="match status" value="1"/>
</dbReference>
<gene>
    <name evidence="1" type="ORF">EVAR_13241_1</name>
</gene>
<sequence>MEKLKGGIFDGPQIRQLMKDTDFIKVMTVPESDAWKSFVLVVENFLGGQSSIEYNLSQYADRIMQLRAVATSQTAGMLRNRQRAATGHRALHPAPEGTGLRHKLHSELSCVTDGVGLVKFQPDPDDLPLQLSFGIDNRVRLPVAHFLLFPIHQPDHPSIENSILSQQHVLTTPLGLRVFMGVGDHPFSDGSPAHLPLNYTIKNKTDE</sequence>
<dbReference type="Proteomes" id="UP000299102">
    <property type="component" value="Unassembled WGS sequence"/>
</dbReference>
<dbReference type="AlphaFoldDB" id="A0A4C1TS77"/>
<organism evidence="1 2">
    <name type="scientific">Eumeta variegata</name>
    <name type="common">Bagworm moth</name>
    <name type="synonym">Eumeta japonica</name>
    <dbReference type="NCBI Taxonomy" id="151549"/>
    <lineage>
        <taxon>Eukaryota</taxon>
        <taxon>Metazoa</taxon>
        <taxon>Ecdysozoa</taxon>
        <taxon>Arthropoda</taxon>
        <taxon>Hexapoda</taxon>
        <taxon>Insecta</taxon>
        <taxon>Pterygota</taxon>
        <taxon>Neoptera</taxon>
        <taxon>Endopterygota</taxon>
        <taxon>Lepidoptera</taxon>
        <taxon>Glossata</taxon>
        <taxon>Ditrysia</taxon>
        <taxon>Tineoidea</taxon>
        <taxon>Psychidae</taxon>
        <taxon>Oiketicinae</taxon>
        <taxon>Eumeta</taxon>
    </lineage>
</organism>
<keyword evidence="2" id="KW-1185">Reference proteome</keyword>